<sequence length="269" mass="31280">MNMNWLNTNYILRAGVLSVLLLLPGLISATCKADTIINSYKDDSLRFIIKDDSIITFRTGDSIFTIIRADSVLPVAPKQVKHSRYDNRIHRFRSHWERIIPTHSKIQYAGNMGLLSFGTGWDYGKRNQWETDILLGFIPKYSSKKAKVTMTLKQNYMPWSINIGKGFSTEPLTCGLYVNTVFGDQFWVNEPERYPKGYYGFSSKVRFHVFMGQRLTYDIDPQRRFLAKSVTFFYEISTCDLYVISAVNNSYLRPRDYLSLSFGLKFQWL</sequence>
<reference evidence="1 2" key="1">
    <citation type="submission" date="2016-10" db="EMBL/GenBank/DDBJ databases">
        <authorList>
            <person name="de Groot N.N."/>
        </authorList>
    </citation>
    <scope>NUCLEOTIDE SEQUENCE [LARGE SCALE GENOMIC DNA]</scope>
    <source>
        <strain evidence="1 2">NLAE-zl-G339</strain>
    </source>
</reference>
<organism evidence="1 2">
    <name type="scientific">Bacteroides xylanisolvens</name>
    <dbReference type="NCBI Taxonomy" id="371601"/>
    <lineage>
        <taxon>Bacteria</taxon>
        <taxon>Pseudomonadati</taxon>
        <taxon>Bacteroidota</taxon>
        <taxon>Bacteroidia</taxon>
        <taxon>Bacteroidales</taxon>
        <taxon>Bacteroidaceae</taxon>
        <taxon>Bacteroides</taxon>
    </lineage>
</organism>
<proteinExistence type="predicted"/>
<dbReference type="EMBL" id="FNRP01000003">
    <property type="protein sequence ID" value="SEA18799.1"/>
    <property type="molecule type" value="Genomic_DNA"/>
</dbReference>
<protein>
    <submittedName>
        <fullName evidence="1">Uncharacterized protein</fullName>
    </submittedName>
</protein>
<accession>A0A1H3Z4V2</accession>
<dbReference type="Proteomes" id="UP000183040">
    <property type="component" value="Unassembled WGS sequence"/>
</dbReference>
<dbReference type="AlphaFoldDB" id="A0A1H3Z4V2"/>
<evidence type="ECO:0000313" key="1">
    <source>
        <dbReference type="EMBL" id="SEA18799.1"/>
    </source>
</evidence>
<name>A0A1H3Z4V2_9BACE</name>
<evidence type="ECO:0000313" key="2">
    <source>
        <dbReference type="Proteomes" id="UP000183040"/>
    </source>
</evidence>
<gene>
    <name evidence="1" type="ORF">SAMN04487924_10350</name>
</gene>